<evidence type="ECO:0000313" key="3">
    <source>
        <dbReference type="Proteomes" id="UP001521184"/>
    </source>
</evidence>
<sequence length="201" mass="21158">MNLTDPGAVRPAHARRVPDAGAEEYPSISGGNTIVTATVLLETGMVEMREPVTRLILDAAAVLIGITADCEGGKCKAVSFDHVPSFKYPAWEPCLSISPGAACTTSSSVGLAINDECGTDLICVGERIKRAAQAAYTPVHAEKSDIRGVTVLYFTEPPVDDPDGTKTAVKTVVVVVVVSPGRFDRSPRETGSKRPRGGHAR</sequence>
<comment type="caution">
    <text evidence="2">The sequence shown here is derived from an EMBL/GenBank/DDBJ whole genome shotgun (WGS) entry which is preliminary data.</text>
</comment>
<dbReference type="InterPro" id="IPR008794">
    <property type="entry name" value="Pro_racemase_fam"/>
</dbReference>
<protein>
    <submittedName>
        <fullName evidence="2">Uncharacterized protein</fullName>
    </submittedName>
</protein>
<keyword evidence="3" id="KW-1185">Reference proteome</keyword>
<organism evidence="2 3">
    <name type="scientific">Diplodia intermedia</name>
    <dbReference type="NCBI Taxonomy" id="856260"/>
    <lineage>
        <taxon>Eukaryota</taxon>
        <taxon>Fungi</taxon>
        <taxon>Dikarya</taxon>
        <taxon>Ascomycota</taxon>
        <taxon>Pezizomycotina</taxon>
        <taxon>Dothideomycetes</taxon>
        <taxon>Dothideomycetes incertae sedis</taxon>
        <taxon>Botryosphaeriales</taxon>
        <taxon>Botryosphaeriaceae</taxon>
        <taxon>Diplodia</taxon>
    </lineage>
</organism>
<dbReference type="SUPFAM" id="SSF54506">
    <property type="entry name" value="Diaminopimelate epimerase-like"/>
    <property type="match status" value="1"/>
</dbReference>
<accession>A0ABR3TQH0</accession>
<dbReference type="Pfam" id="PF05544">
    <property type="entry name" value="Pro_racemase"/>
    <property type="match status" value="2"/>
</dbReference>
<evidence type="ECO:0000313" key="2">
    <source>
        <dbReference type="EMBL" id="KAL1642410.1"/>
    </source>
</evidence>
<reference evidence="2 3" key="1">
    <citation type="journal article" date="2023" name="Plant Dis.">
        <title>First Report of Diplodia intermedia Causing Canker and Dieback Diseases on Apple Trees in Canada.</title>
        <authorList>
            <person name="Ellouze W."/>
            <person name="Ilyukhin E."/>
            <person name="Sulman M."/>
            <person name="Ali S."/>
        </authorList>
    </citation>
    <scope>NUCLEOTIDE SEQUENCE [LARGE SCALE GENOMIC DNA]</scope>
    <source>
        <strain evidence="2 3">M45-28</strain>
    </source>
</reference>
<dbReference type="EMBL" id="JAKEKT020000033">
    <property type="protein sequence ID" value="KAL1642410.1"/>
    <property type="molecule type" value="Genomic_DNA"/>
</dbReference>
<proteinExistence type="inferred from homology"/>
<dbReference type="PANTHER" id="PTHR33442">
    <property type="entry name" value="TRANS-3-HYDROXY-L-PROLINE DEHYDRATASE"/>
    <property type="match status" value="1"/>
</dbReference>
<comment type="similarity">
    <text evidence="1">Belongs to the proline racemase family.</text>
</comment>
<gene>
    <name evidence="2" type="ORF">SLS58_005484</name>
</gene>
<dbReference type="Gene3D" id="3.10.310.10">
    <property type="entry name" value="Diaminopimelate Epimerase, Chain A, domain 1"/>
    <property type="match status" value="2"/>
</dbReference>
<dbReference type="PANTHER" id="PTHR33442:SF5">
    <property type="entry name" value="BIFUNCTIONAL TRANS-3-HYDROXY-L-PROLINE DEHYDRATASE_2-EPIMERASE"/>
    <property type="match status" value="1"/>
</dbReference>
<dbReference type="Proteomes" id="UP001521184">
    <property type="component" value="Unassembled WGS sequence"/>
</dbReference>
<name>A0ABR3TQH0_9PEZI</name>
<evidence type="ECO:0000256" key="1">
    <source>
        <dbReference type="ARBA" id="ARBA00007529"/>
    </source>
</evidence>